<keyword evidence="2" id="KW-1185">Reference proteome</keyword>
<proteinExistence type="predicted"/>
<dbReference type="Proteomes" id="UP001501047">
    <property type="component" value="Unassembled WGS sequence"/>
</dbReference>
<dbReference type="RefSeq" id="WP_343826883.1">
    <property type="nucleotide sequence ID" value="NZ_BAAACI010000006.1"/>
</dbReference>
<dbReference type="EMBL" id="BAAACI010000006">
    <property type="protein sequence ID" value="GAA0775165.1"/>
    <property type="molecule type" value="Genomic_DNA"/>
</dbReference>
<evidence type="ECO:0000313" key="1">
    <source>
        <dbReference type="EMBL" id="GAA0775165.1"/>
    </source>
</evidence>
<evidence type="ECO:0000313" key="2">
    <source>
        <dbReference type="Proteomes" id="UP001501047"/>
    </source>
</evidence>
<name>A0ABN1KSX3_CLOSU</name>
<protein>
    <submittedName>
        <fullName evidence="1">Uncharacterized protein</fullName>
    </submittedName>
</protein>
<gene>
    <name evidence="1" type="ORF">GCM10008908_26230</name>
</gene>
<organism evidence="1 2">
    <name type="scientific">Clostridium subterminale</name>
    <dbReference type="NCBI Taxonomy" id="1550"/>
    <lineage>
        <taxon>Bacteria</taxon>
        <taxon>Bacillati</taxon>
        <taxon>Bacillota</taxon>
        <taxon>Clostridia</taxon>
        <taxon>Eubacteriales</taxon>
        <taxon>Clostridiaceae</taxon>
        <taxon>Clostridium</taxon>
    </lineage>
</organism>
<reference evidence="1 2" key="1">
    <citation type="journal article" date="2019" name="Int. J. Syst. Evol. Microbiol.">
        <title>The Global Catalogue of Microorganisms (GCM) 10K type strain sequencing project: providing services to taxonomists for standard genome sequencing and annotation.</title>
        <authorList>
            <consortium name="The Broad Institute Genomics Platform"/>
            <consortium name="The Broad Institute Genome Sequencing Center for Infectious Disease"/>
            <person name="Wu L."/>
            <person name="Ma J."/>
        </authorList>
    </citation>
    <scope>NUCLEOTIDE SEQUENCE [LARGE SCALE GENOMIC DNA]</scope>
    <source>
        <strain evidence="1 2">JCM 1417</strain>
    </source>
</reference>
<comment type="caution">
    <text evidence="1">The sequence shown here is derived from an EMBL/GenBank/DDBJ whole genome shotgun (WGS) entry which is preliminary data.</text>
</comment>
<sequence>MLESYKYARKENVTVYYVGNDRRFVIEVMEGVLYSYKELEKYFQLGDRKFSIRAILAMNRREYDYISKIILKLSCNNTSKRSEVAITSKNDLLILSPFAYEEEATYTYDENQLKKIIYSQVVHIFHEFLSLNSEVSYTWLGQGIAMYLSELWKEGEVKKVIDEAIKNDIIPHLKEIQESKSLFKTWAWTIVKYIEETYGKEIINKIIRNYDEEDIFNIIKSSINDVEVQWKIWLNDEKNLA</sequence>
<accession>A0ABN1KSX3</accession>